<sequence length="389" mass="43958">MTTEQKEILSMEDAMQEYDLKRINRGDLIKGKVINVTEEEVFINIGSYKDGVITKEELSEDKDVKPSDILKVDDEVFVMVLGVGKGEESILLSKKRADAIKVWEKIKEVSKNNGEINIIIKEVVKGGLVGYFEGVRVFMPASQSAARRIDDLTIFIGKSLEVRIIEFDKNRNKVVVSRRIIEEEIKEKEQTVLWNSLKKGEKRTGTVTKLMKFGAFVNIGGLEGLVHNSDLSWKRITDPSEIVSVGDEVTVYVQEFDRDKNRISLAMKEVNKNPWQLLNGKYKVNDVIKVKIVKFVNFGAFAEVEPGVEGLIHIAEISEDNIAKASDVLEMGQEVKVKVLSIDEEAHKMSLSIKEATESSKEYLKYNDTEEEATIGDLFKNALEGFKFE</sequence>
<evidence type="ECO:0000313" key="6">
    <source>
        <dbReference type="Proteomes" id="UP000184310"/>
    </source>
</evidence>
<dbReference type="OrthoDB" id="9804077at2"/>
<dbReference type="FunFam" id="2.40.50.140:FF:000051">
    <property type="entry name" value="RNA-binding transcriptional accessory protein"/>
    <property type="match status" value="1"/>
</dbReference>
<dbReference type="CDD" id="cd04465">
    <property type="entry name" value="S1_RPS1_repeat_ec2_hs2"/>
    <property type="match status" value="1"/>
</dbReference>
<dbReference type="AlphaFoldDB" id="A0A1M6UQ49"/>
<dbReference type="PROSITE" id="PS50126">
    <property type="entry name" value="S1"/>
    <property type="match status" value="4"/>
</dbReference>
<dbReference type="NCBIfam" id="NF005208">
    <property type="entry name" value="PRK06676.1"/>
    <property type="match status" value="1"/>
</dbReference>
<dbReference type="PRINTS" id="PR00681">
    <property type="entry name" value="RIBOSOMALS1"/>
</dbReference>
<evidence type="ECO:0000256" key="3">
    <source>
        <dbReference type="ARBA" id="ARBA00023274"/>
    </source>
</evidence>
<dbReference type="GO" id="GO:0003729">
    <property type="term" value="F:mRNA binding"/>
    <property type="evidence" value="ECO:0007669"/>
    <property type="project" value="UniProtKB-ARBA"/>
</dbReference>
<dbReference type="SUPFAM" id="SSF50249">
    <property type="entry name" value="Nucleic acid-binding proteins"/>
    <property type="match status" value="4"/>
</dbReference>
<dbReference type="CDD" id="cd05687">
    <property type="entry name" value="S1_RPS1_repeat_ec1_hs1"/>
    <property type="match status" value="1"/>
</dbReference>
<dbReference type="STRING" id="1121302.SAMN02745163_04328"/>
<organism evidence="5 6">
    <name type="scientific">Clostridium cavendishii DSM 21758</name>
    <dbReference type="NCBI Taxonomy" id="1121302"/>
    <lineage>
        <taxon>Bacteria</taxon>
        <taxon>Bacillati</taxon>
        <taxon>Bacillota</taxon>
        <taxon>Clostridia</taxon>
        <taxon>Eubacteriales</taxon>
        <taxon>Clostridiaceae</taxon>
        <taxon>Clostridium</taxon>
    </lineage>
</organism>
<dbReference type="InterPro" id="IPR035104">
    <property type="entry name" value="Ribosomal_protein_S1-like"/>
</dbReference>
<dbReference type="RefSeq" id="WP_072993329.1">
    <property type="nucleotide sequence ID" value="NZ_FQZB01000024.1"/>
</dbReference>
<dbReference type="SMART" id="SM00316">
    <property type="entry name" value="S1"/>
    <property type="match status" value="4"/>
</dbReference>
<comment type="similarity">
    <text evidence="1">Belongs to the bacterial ribosomal protein bS1 family.</text>
</comment>
<gene>
    <name evidence="5" type="ORF">SAMN02745163_04328</name>
</gene>
<name>A0A1M6UQ49_9CLOT</name>
<dbReference type="InterPro" id="IPR050437">
    <property type="entry name" value="Ribos_protein_bS1-like"/>
</dbReference>
<dbReference type="GO" id="GO:0022627">
    <property type="term" value="C:cytosolic small ribosomal subunit"/>
    <property type="evidence" value="ECO:0007669"/>
    <property type="project" value="TreeGrafter"/>
</dbReference>
<feature type="domain" description="S1 motif" evidence="4">
    <location>
        <begin position="26"/>
        <end position="95"/>
    </location>
</feature>
<dbReference type="GO" id="GO:0006412">
    <property type="term" value="P:translation"/>
    <property type="evidence" value="ECO:0007669"/>
    <property type="project" value="TreeGrafter"/>
</dbReference>
<feature type="domain" description="S1 motif" evidence="4">
    <location>
        <begin position="200"/>
        <end position="268"/>
    </location>
</feature>
<keyword evidence="6" id="KW-1185">Reference proteome</keyword>
<evidence type="ECO:0000259" key="4">
    <source>
        <dbReference type="PROSITE" id="PS50126"/>
    </source>
</evidence>
<evidence type="ECO:0000313" key="5">
    <source>
        <dbReference type="EMBL" id="SHK71337.1"/>
    </source>
</evidence>
<dbReference type="GO" id="GO:0003735">
    <property type="term" value="F:structural constituent of ribosome"/>
    <property type="evidence" value="ECO:0007669"/>
    <property type="project" value="TreeGrafter"/>
</dbReference>
<dbReference type="InterPro" id="IPR003029">
    <property type="entry name" value="S1_domain"/>
</dbReference>
<dbReference type="PANTHER" id="PTHR10724:SF7">
    <property type="entry name" value="SMALL RIBOSOMAL SUBUNIT PROTEIN BS1C"/>
    <property type="match status" value="1"/>
</dbReference>
<dbReference type="EMBL" id="FQZB01000024">
    <property type="protein sequence ID" value="SHK71337.1"/>
    <property type="molecule type" value="Genomic_DNA"/>
</dbReference>
<feature type="domain" description="S1 motif" evidence="4">
    <location>
        <begin position="97"/>
        <end position="179"/>
    </location>
</feature>
<evidence type="ECO:0000256" key="1">
    <source>
        <dbReference type="ARBA" id="ARBA00006767"/>
    </source>
</evidence>
<keyword evidence="3" id="KW-0687">Ribonucleoprotein</keyword>
<dbReference type="InterPro" id="IPR012340">
    <property type="entry name" value="NA-bd_OB-fold"/>
</dbReference>
<keyword evidence="2 5" id="KW-0689">Ribosomal protein</keyword>
<dbReference type="Pfam" id="PF00575">
    <property type="entry name" value="S1"/>
    <property type="match status" value="4"/>
</dbReference>
<reference evidence="5 6" key="1">
    <citation type="submission" date="2016-11" db="EMBL/GenBank/DDBJ databases">
        <authorList>
            <person name="Jaros S."/>
            <person name="Januszkiewicz K."/>
            <person name="Wedrychowicz H."/>
        </authorList>
    </citation>
    <scope>NUCLEOTIDE SEQUENCE [LARGE SCALE GENOMIC DNA]</scope>
    <source>
        <strain evidence="5 6">DSM 21758</strain>
    </source>
</reference>
<proteinExistence type="inferred from homology"/>
<protein>
    <submittedName>
        <fullName evidence="5">SSU ribosomal protein S1P</fullName>
    </submittedName>
</protein>
<dbReference type="PANTHER" id="PTHR10724">
    <property type="entry name" value="30S RIBOSOMAL PROTEIN S1"/>
    <property type="match status" value="1"/>
</dbReference>
<accession>A0A1M6UQ49</accession>
<feature type="domain" description="S1 motif" evidence="4">
    <location>
        <begin position="285"/>
        <end position="354"/>
    </location>
</feature>
<dbReference type="Gene3D" id="2.40.50.140">
    <property type="entry name" value="Nucleic acid-binding proteins"/>
    <property type="match status" value="4"/>
</dbReference>
<dbReference type="Proteomes" id="UP000184310">
    <property type="component" value="Unassembled WGS sequence"/>
</dbReference>
<dbReference type="CDD" id="cd05688">
    <property type="entry name" value="S1_RPS1_repeat_ec3"/>
    <property type="match status" value="1"/>
</dbReference>
<evidence type="ECO:0000256" key="2">
    <source>
        <dbReference type="ARBA" id="ARBA00022980"/>
    </source>
</evidence>